<protein>
    <submittedName>
        <fullName evidence="1">Uncharacterized protein</fullName>
    </submittedName>
</protein>
<name>A0A402CRB1_9BACT</name>
<evidence type="ECO:0000313" key="2">
    <source>
        <dbReference type="Proteomes" id="UP000287394"/>
    </source>
</evidence>
<dbReference type="KEGG" id="ccot:CCAX7_000270"/>
<dbReference type="SUPFAM" id="SSF52266">
    <property type="entry name" value="SGNH hydrolase"/>
    <property type="match status" value="1"/>
</dbReference>
<accession>A0A402CRB1</accession>
<dbReference type="Proteomes" id="UP000287394">
    <property type="component" value="Chromosome"/>
</dbReference>
<gene>
    <name evidence="1" type="ORF">CCAX7_000270</name>
</gene>
<dbReference type="EMBL" id="AP025739">
    <property type="protein sequence ID" value="BDI27976.1"/>
    <property type="molecule type" value="Genomic_DNA"/>
</dbReference>
<dbReference type="AlphaFoldDB" id="A0A402CRB1"/>
<reference evidence="1 2" key="1">
    <citation type="journal article" date="2019" name="Int. J. Syst. Evol. Microbiol.">
        <title>Capsulimonas corticalis gen. nov., sp. nov., an aerobic capsulated bacterium, of a novel bacterial order, Capsulimonadales ord. nov., of the class Armatimonadia of the phylum Armatimonadetes.</title>
        <authorList>
            <person name="Li J."/>
            <person name="Kudo C."/>
            <person name="Tonouchi A."/>
        </authorList>
    </citation>
    <scope>NUCLEOTIDE SEQUENCE [LARGE SCALE GENOMIC DNA]</scope>
    <source>
        <strain evidence="1 2">AX-7</strain>
    </source>
</reference>
<dbReference type="OrthoDB" id="9796689at2"/>
<dbReference type="InterPro" id="IPR036514">
    <property type="entry name" value="SGNH_hydro_sf"/>
</dbReference>
<proteinExistence type="predicted"/>
<sequence length="844" mass="85405">MRRFRTSIAVIFLFLLLTLAALASPYSDNFDSDTLNFLPTGWSTTGTAGTGTASGDRVGNGAFYSGAQALSLPTSGAWTWYNTQTYTNPTVKFHFKAASTIYGCLVLRFNGTSTGIVVFPPAAGASAISVKNYVSNTPTTLTLTGGTAQAGTLVSGTWYYLEAQVVGNNISVRCYGAAATPSGWDGTVTSSTITAAGYSGIRQTGGSSNAYVDDFATQEVAVASIAATPVSAPGYANGTTQNYSLVPTSLTFSGSTAFAYTSGGTGVSIGSPTYNSGDGSITLPVNDGTLPTGTITLTDTTDGVSFTITPTAPSFALSPTTLTASGGAQSVTVTGTGTAFAVGTSTQFSVSAGATIASQNATSTTAATFTVDPGSLAGGSTITVTGPSGATQTLTVSAGPATALTLTGPTSGAVNAASTNFTVALSPIGSTQSSRIVTPAVSGLAGSFTPTTVTLSTGAPSATFTFTPTAAGTGTISVTNDGTLTNPSTISYVASSSPLTPGVTTSAVMTPGSNTITISFSGSSSYTTGGTPNYTAQWRRSTDPAGLSPAWANVGSATTGVTATTVPPTLVDNTAVNGTQYYYQLSMTDQSSSVVYYPIIAGEPLPLVSLILIGDSWLVQNAPNAATAVIASGDLLVSQLRARLAGVARVTTSNQGVAGKNTLDWAPTGSLLPAAKTAAPPGTYPIAFIELGINDSSISFGNFSPSTYQTQLQAIVDSLITSGYTKVLLQCPPYIMSQGTNHVDASLAKLVGYQGAIANIVTAEATTNPGKVFNNDPSGLMYQMTMDNYGVIGSDYVHPLGTGNTIPGDVYVSMVWANNIANVLYPVATGTVNIKLGFQPRRGR</sequence>
<organism evidence="1 2">
    <name type="scientific">Capsulimonas corticalis</name>
    <dbReference type="NCBI Taxonomy" id="2219043"/>
    <lineage>
        <taxon>Bacteria</taxon>
        <taxon>Bacillati</taxon>
        <taxon>Armatimonadota</taxon>
        <taxon>Armatimonadia</taxon>
        <taxon>Capsulimonadales</taxon>
        <taxon>Capsulimonadaceae</taxon>
        <taxon>Capsulimonas</taxon>
    </lineage>
</organism>
<dbReference type="RefSeq" id="WP_119319938.1">
    <property type="nucleotide sequence ID" value="NZ_AP025739.1"/>
</dbReference>
<keyword evidence="2" id="KW-1185">Reference proteome</keyword>
<dbReference type="Gene3D" id="3.40.50.1110">
    <property type="entry name" value="SGNH hydrolase"/>
    <property type="match status" value="1"/>
</dbReference>
<evidence type="ECO:0000313" key="1">
    <source>
        <dbReference type="EMBL" id="BDI27976.1"/>
    </source>
</evidence>